<name>A0A1L0BBJ7_9GAMM</name>
<dbReference type="EMBL" id="FPLD01000051">
    <property type="protein sequence ID" value="SGY94734.1"/>
    <property type="molecule type" value="Genomic_DNA"/>
</dbReference>
<organism evidence="1 2">
    <name type="scientific">Moritella viscosa</name>
    <dbReference type="NCBI Taxonomy" id="80854"/>
    <lineage>
        <taxon>Bacteria</taxon>
        <taxon>Pseudomonadati</taxon>
        <taxon>Pseudomonadota</taxon>
        <taxon>Gammaproteobacteria</taxon>
        <taxon>Alteromonadales</taxon>
        <taxon>Moritellaceae</taxon>
        <taxon>Moritella</taxon>
    </lineage>
</organism>
<reference evidence="1 2" key="1">
    <citation type="submission" date="2016-11" db="EMBL/GenBank/DDBJ databases">
        <authorList>
            <person name="Jaros S."/>
            <person name="Januszkiewicz K."/>
            <person name="Wedrychowicz H."/>
        </authorList>
    </citation>
    <scope>NUCLEOTIDE SEQUENCE [LARGE SCALE GENOMIC DNA]</scope>
    <source>
        <strain evidence="1">NVI 5450</strain>
    </source>
</reference>
<evidence type="ECO:0000313" key="2">
    <source>
        <dbReference type="Proteomes" id="UP000183794"/>
    </source>
</evidence>
<proteinExistence type="predicted"/>
<accession>A0A1L0BBJ7</accession>
<protein>
    <submittedName>
        <fullName evidence="1">Uncharacterized protein</fullName>
    </submittedName>
</protein>
<dbReference type="AlphaFoldDB" id="A0A1L0BBJ7"/>
<evidence type="ECO:0000313" key="1">
    <source>
        <dbReference type="EMBL" id="SGY94734.1"/>
    </source>
</evidence>
<dbReference type="Proteomes" id="UP000183794">
    <property type="component" value="Unassembled WGS sequence"/>
</dbReference>
<gene>
    <name evidence="1" type="ORF">NVI5450_1620</name>
</gene>
<sequence>MFVFFKLNNQRKAVVWLTHSANKKALSEVSFLCEALKN</sequence>